<accession>A0A8E2DYV5</accession>
<keyword evidence="2" id="KW-1185">Reference proteome</keyword>
<name>A0A8E2DYV5_9PEZI</name>
<feature type="non-terminal residue" evidence="1">
    <location>
        <position position="1"/>
    </location>
</feature>
<sequence>RRLEEYRAPSWSWASIYGNVDFIFNVEPPAEYRAEIIYCAVQQAGLDPFGQVSGGELIIREHMKQAPQMR</sequence>
<evidence type="ECO:0000313" key="1">
    <source>
        <dbReference type="EMBL" id="OCK74051.1"/>
    </source>
</evidence>
<proteinExistence type="predicted"/>
<evidence type="ECO:0000313" key="2">
    <source>
        <dbReference type="Proteomes" id="UP000250266"/>
    </source>
</evidence>
<dbReference type="OrthoDB" id="3944849at2759"/>
<dbReference type="Proteomes" id="UP000250266">
    <property type="component" value="Unassembled WGS sequence"/>
</dbReference>
<reference evidence="1 2" key="1">
    <citation type="journal article" date="2016" name="Nat. Commun.">
        <title>Ectomycorrhizal ecology is imprinted in the genome of the dominant symbiotic fungus Cenococcum geophilum.</title>
        <authorList>
            <consortium name="DOE Joint Genome Institute"/>
            <person name="Peter M."/>
            <person name="Kohler A."/>
            <person name="Ohm R.A."/>
            <person name="Kuo A."/>
            <person name="Krutzmann J."/>
            <person name="Morin E."/>
            <person name="Arend M."/>
            <person name="Barry K.W."/>
            <person name="Binder M."/>
            <person name="Choi C."/>
            <person name="Clum A."/>
            <person name="Copeland A."/>
            <person name="Grisel N."/>
            <person name="Haridas S."/>
            <person name="Kipfer T."/>
            <person name="LaButti K."/>
            <person name="Lindquist E."/>
            <person name="Lipzen A."/>
            <person name="Maire R."/>
            <person name="Meier B."/>
            <person name="Mihaltcheva S."/>
            <person name="Molinier V."/>
            <person name="Murat C."/>
            <person name="Poggeler S."/>
            <person name="Quandt C.A."/>
            <person name="Sperisen C."/>
            <person name="Tritt A."/>
            <person name="Tisserant E."/>
            <person name="Crous P.W."/>
            <person name="Henrissat B."/>
            <person name="Nehls U."/>
            <person name="Egli S."/>
            <person name="Spatafora J.W."/>
            <person name="Grigoriev I.V."/>
            <person name="Martin F.M."/>
        </authorList>
    </citation>
    <scope>NUCLEOTIDE SEQUENCE [LARGE SCALE GENOMIC DNA]</scope>
    <source>
        <strain evidence="1 2">CBS 459.81</strain>
    </source>
</reference>
<organism evidence="1 2">
    <name type="scientific">Lepidopterella palustris CBS 459.81</name>
    <dbReference type="NCBI Taxonomy" id="1314670"/>
    <lineage>
        <taxon>Eukaryota</taxon>
        <taxon>Fungi</taxon>
        <taxon>Dikarya</taxon>
        <taxon>Ascomycota</taxon>
        <taxon>Pezizomycotina</taxon>
        <taxon>Dothideomycetes</taxon>
        <taxon>Pleosporomycetidae</taxon>
        <taxon>Mytilinidiales</taxon>
        <taxon>Argynnaceae</taxon>
        <taxon>Lepidopterella</taxon>
    </lineage>
</organism>
<dbReference type="EMBL" id="KV745574">
    <property type="protein sequence ID" value="OCK74051.1"/>
    <property type="molecule type" value="Genomic_DNA"/>
</dbReference>
<dbReference type="AlphaFoldDB" id="A0A8E2DYV5"/>
<protein>
    <submittedName>
        <fullName evidence="1">Uncharacterized protein</fullName>
    </submittedName>
</protein>
<gene>
    <name evidence="1" type="ORF">K432DRAFT_311486</name>
</gene>